<proteinExistence type="predicted"/>
<protein>
    <submittedName>
        <fullName evidence="2">Uncharacterized protein</fullName>
    </submittedName>
</protein>
<keyword evidence="1" id="KW-1133">Transmembrane helix</keyword>
<organism evidence="2 3">
    <name type="scientific">Terribacillus saccharophilus</name>
    <dbReference type="NCBI Taxonomy" id="361277"/>
    <lineage>
        <taxon>Bacteria</taxon>
        <taxon>Bacillati</taxon>
        <taxon>Bacillota</taxon>
        <taxon>Bacilli</taxon>
        <taxon>Bacillales</taxon>
        <taxon>Bacillaceae</taxon>
        <taxon>Terribacillus</taxon>
    </lineage>
</organism>
<accession>A0AAX2EI76</accession>
<evidence type="ECO:0000256" key="1">
    <source>
        <dbReference type="SAM" id="Phobius"/>
    </source>
</evidence>
<evidence type="ECO:0000313" key="2">
    <source>
        <dbReference type="EMBL" id="SEN80015.1"/>
    </source>
</evidence>
<comment type="caution">
    <text evidence="2">The sequence shown here is derived from an EMBL/GenBank/DDBJ whole genome shotgun (WGS) entry which is preliminary data.</text>
</comment>
<dbReference type="AlphaFoldDB" id="A0AAX2EI76"/>
<reference evidence="2 3" key="1">
    <citation type="submission" date="2016-10" db="EMBL/GenBank/DDBJ databases">
        <authorList>
            <person name="Varghese N."/>
            <person name="Submissions S."/>
        </authorList>
    </citation>
    <scope>NUCLEOTIDE SEQUENCE [LARGE SCALE GENOMIC DNA]</scope>
    <source>
        <strain evidence="2 3">DSM 21619</strain>
    </source>
</reference>
<feature type="transmembrane region" description="Helical" evidence="1">
    <location>
        <begin position="6"/>
        <end position="22"/>
    </location>
</feature>
<keyword evidence="1" id="KW-0472">Membrane</keyword>
<dbReference type="EMBL" id="FOCD01000003">
    <property type="protein sequence ID" value="SEN80015.1"/>
    <property type="molecule type" value="Genomic_DNA"/>
</dbReference>
<gene>
    <name evidence="2" type="ORF">SAMN04489762_2872</name>
</gene>
<sequence length="87" mass="10491">MEVLWTIILEIAAFILEALIPSKKRKKYRKNVKVLKKQDWFRRLAKDYGPTFYMTQSIRAKILQYNDSLDLQIYRQELERTARRAIG</sequence>
<evidence type="ECO:0000313" key="3">
    <source>
        <dbReference type="Proteomes" id="UP000199735"/>
    </source>
</evidence>
<keyword evidence="1" id="KW-0812">Transmembrane</keyword>
<name>A0AAX2EI76_9BACI</name>
<dbReference type="Proteomes" id="UP000199735">
    <property type="component" value="Unassembled WGS sequence"/>
</dbReference>